<dbReference type="PANTHER" id="PTHR43235:SF1">
    <property type="entry name" value="GLUTAMINE AMIDOTRANSFERASE PB2B2.05-RELATED"/>
    <property type="match status" value="1"/>
</dbReference>
<organism evidence="1 2">
    <name type="scientific">Candidatus Enterococcus lowellii</name>
    <dbReference type="NCBI Taxonomy" id="2230877"/>
    <lineage>
        <taxon>Bacteria</taxon>
        <taxon>Bacillati</taxon>
        <taxon>Bacillota</taxon>
        <taxon>Bacilli</taxon>
        <taxon>Lactobacillales</taxon>
        <taxon>Enterococcaceae</taxon>
        <taxon>Enterococcus</taxon>
    </lineage>
</organism>
<dbReference type="SUPFAM" id="SSF52317">
    <property type="entry name" value="Class I glutamine amidotransferase-like"/>
    <property type="match status" value="1"/>
</dbReference>
<dbReference type="PANTHER" id="PTHR43235">
    <property type="entry name" value="GLUTAMINE AMIDOTRANSFERASE PB2B2.05-RELATED"/>
    <property type="match status" value="1"/>
</dbReference>
<evidence type="ECO:0000313" key="2">
    <source>
        <dbReference type="Proteomes" id="UP000664701"/>
    </source>
</evidence>
<evidence type="ECO:0008006" key="3">
    <source>
        <dbReference type="Google" id="ProtNLM"/>
    </source>
</evidence>
<dbReference type="InterPro" id="IPR029062">
    <property type="entry name" value="Class_I_gatase-like"/>
</dbReference>
<dbReference type="EMBL" id="CP147251">
    <property type="protein sequence ID" value="WYJ76025.1"/>
    <property type="molecule type" value="Genomic_DNA"/>
</dbReference>
<dbReference type="PROSITE" id="PS51273">
    <property type="entry name" value="GATASE_TYPE_1"/>
    <property type="match status" value="1"/>
</dbReference>
<dbReference type="Proteomes" id="UP000664701">
    <property type="component" value="Chromosome"/>
</dbReference>
<dbReference type="InterPro" id="IPR011697">
    <property type="entry name" value="Peptidase_C26"/>
</dbReference>
<dbReference type="InterPro" id="IPR044668">
    <property type="entry name" value="PuuD-like"/>
</dbReference>
<proteinExistence type="predicted"/>
<accession>A0ABZ2SM29</accession>
<name>A0ABZ2SM29_9ENTE</name>
<dbReference type="RefSeq" id="WP_207942266.1">
    <property type="nucleotide sequence ID" value="NZ_CP147251.1"/>
</dbReference>
<keyword evidence="2" id="KW-1185">Reference proteome</keyword>
<reference evidence="1 2" key="1">
    <citation type="submission" date="2021-03" db="EMBL/GenBank/DDBJ databases">
        <authorList>
            <person name="Gilmore M.S."/>
            <person name="Schwartzman J."/>
            <person name="Van Tyne D."/>
            <person name="Martin M."/>
            <person name="Earl A.M."/>
            <person name="Manson A.L."/>
            <person name="Straub T."/>
            <person name="Salamzade R."/>
            <person name="Saavedra J."/>
            <person name="Lebreton F."/>
            <person name="Prichula J."/>
            <person name="Schaufler K."/>
            <person name="Gaca A."/>
            <person name="Sgardioli B."/>
            <person name="Wagenaar J."/>
            <person name="Strong T."/>
        </authorList>
    </citation>
    <scope>NUCLEOTIDE SEQUENCE [LARGE SCALE GENOMIC DNA]</scope>
    <source>
        <strain evidence="1 2">DIV2402</strain>
    </source>
</reference>
<dbReference type="Gene3D" id="3.40.50.880">
    <property type="match status" value="1"/>
</dbReference>
<reference evidence="1 2" key="2">
    <citation type="submission" date="2024-03" db="EMBL/GenBank/DDBJ databases">
        <title>The Genome Sequence of Enterococcus sp. DIV2402.</title>
        <authorList>
            <consortium name="The Broad Institute Genomics Platform"/>
            <consortium name="The Broad Institute Microbial Omics Core"/>
            <consortium name="The Broad Institute Genomic Center for Infectious Diseases"/>
            <person name="Earl A."/>
            <person name="Manson A."/>
            <person name="Gilmore M."/>
            <person name="Schwartman J."/>
            <person name="Shea T."/>
            <person name="Abouelleil A."/>
            <person name="Cao P."/>
            <person name="Chapman S."/>
            <person name="Cusick C."/>
            <person name="Young S."/>
            <person name="Neafsey D."/>
            <person name="Nusbaum C."/>
            <person name="Birren B."/>
        </authorList>
    </citation>
    <scope>NUCLEOTIDE SEQUENCE [LARGE SCALE GENOMIC DNA]</scope>
    <source>
        <strain evidence="1 2">DIV2402</strain>
    </source>
</reference>
<dbReference type="Pfam" id="PF07722">
    <property type="entry name" value="Peptidase_C26"/>
    <property type="match status" value="1"/>
</dbReference>
<dbReference type="CDD" id="cd01745">
    <property type="entry name" value="GATase1_2"/>
    <property type="match status" value="1"/>
</dbReference>
<protein>
    <recommendedName>
        <fullName evidence="3">Amidotransferase</fullName>
    </recommendedName>
</protein>
<gene>
    <name evidence="1" type="ORF">DOK78_000642</name>
</gene>
<evidence type="ECO:0000313" key="1">
    <source>
        <dbReference type="EMBL" id="WYJ76025.1"/>
    </source>
</evidence>
<sequence length="236" mass="26477">MSAIIGVMPLYDSEKESIWMLPNYLELIEKNGGIPLILPLTNKQETLDYFLQTCDGFLFTGGQDVSPTLYGEAMRETCGESCVLRDEMETYCLQQALALDKPILGICRGLQLLNVVLGGTLYQDLPTESSSACQHQMIAPYNRAQHKVTILPDSLLFTILGKTQVGVNSYHHQGIKRLSPQLKIAATASDGLIEAVYMSNKRFVLAVQWHPEFFEAVTKENQHLLRYFLGRCVRTT</sequence>